<keyword evidence="3" id="KW-0812">Transmembrane</keyword>
<dbReference type="GO" id="GO:0052621">
    <property type="term" value="F:diguanylate cyclase activity"/>
    <property type="evidence" value="ECO:0007669"/>
    <property type="project" value="UniProtKB-EC"/>
</dbReference>
<evidence type="ECO:0000259" key="4">
    <source>
        <dbReference type="PROSITE" id="PS50887"/>
    </source>
</evidence>
<sequence length="573" mass="61525">MRGLAPAGASSLSMKLENKLKLSAACVIAVMSLVAIGPYFLNAQVRGVMSELKRASAVERQYATMLTLLADAEAAERGYVITGRAEFLQPYNAAVGLLPALRTNLRERHTGTAERMVLDQIETLTSKKLDYMAQVVKTRDERGFEAAQQLVDSGRGKTYMDQLRSLIGEQVSDYALHRADLRETLTSSADRAASLASIATLADIALIIAVLFAANRGLRQRLAAESRANEASEQLRTAAAVAEKRNLQLLGGGDMLQALELAGTTDESAGIVARFFHRLLPGLSGSIYLYRNSRDVLERKASWGTADDAEFIEPLECWALRKGSAHDGGHAHALQCGHAGASDAALPRLCVPLVTQGNVIGFITLQGTALAAPDSADDRAWILRLAEQAALALSNVELRASLRLQSVIDPLTQLYNRRYLDETLKRELNRAQRRGTPVAVLMIDLDHFKRVNDTFGHEGGDLLLRSVANILKQSVRACDVACRYGGEELIVLMPDCGLDSAAERAEAIRAAIAGLHLSYNAQVLTATASLGVAAYPACGGGPELLVQEADAALYAAKRDGRNRVVVAGTGAVD</sequence>
<dbReference type="CDD" id="cd01949">
    <property type="entry name" value="GGDEF"/>
    <property type="match status" value="1"/>
</dbReference>
<dbReference type="InterPro" id="IPR007891">
    <property type="entry name" value="CHASE3"/>
</dbReference>
<reference evidence="5 6" key="1">
    <citation type="submission" date="2018-03" db="EMBL/GenBank/DDBJ databases">
        <title>Massilia armeniaca sp. nov., isolated from desert soil.</title>
        <authorList>
            <person name="Huang H."/>
            <person name="Ren M."/>
        </authorList>
    </citation>
    <scope>NUCLEOTIDE SEQUENCE [LARGE SCALE GENOMIC DNA]</scope>
    <source>
        <strain evidence="5 6">ZMN-3</strain>
    </source>
</reference>
<dbReference type="AlphaFoldDB" id="A0A2R4CBI8"/>
<dbReference type="OrthoDB" id="9803824at2"/>
<feature type="transmembrane region" description="Helical" evidence="3">
    <location>
        <begin position="20"/>
        <end position="41"/>
    </location>
</feature>
<dbReference type="PROSITE" id="PS50887">
    <property type="entry name" value="GGDEF"/>
    <property type="match status" value="1"/>
</dbReference>
<feature type="transmembrane region" description="Helical" evidence="3">
    <location>
        <begin position="192"/>
        <end position="214"/>
    </location>
</feature>
<dbReference type="InterPro" id="IPR029787">
    <property type="entry name" value="Nucleotide_cyclase"/>
</dbReference>
<dbReference type="InterPro" id="IPR043128">
    <property type="entry name" value="Rev_trsase/Diguanyl_cyclase"/>
</dbReference>
<dbReference type="NCBIfam" id="TIGR00254">
    <property type="entry name" value="GGDEF"/>
    <property type="match status" value="1"/>
</dbReference>
<accession>A0A2R4CBI8</accession>
<dbReference type="Pfam" id="PF00990">
    <property type="entry name" value="GGDEF"/>
    <property type="match status" value="1"/>
</dbReference>
<evidence type="ECO:0000256" key="3">
    <source>
        <dbReference type="SAM" id="Phobius"/>
    </source>
</evidence>
<dbReference type="InterPro" id="IPR000160">
    <property type="entry name" value="GGDEF_dom"/>
</dbReference>
<dbReference type="InterPro" id="IPR003018">
    <property type="entry name" value="GAF"/>
</dbReference>
<gene>
    <name evidence="5" type="ORF">C9I28_15195</name>
</gene>
<dbReference type="EC" id="2.7.7.65" evidence="1"/>
<name>A0A2R4CBI8_9BURK</name>
<dbReference type="Proteomes" id="UP000240505">
    <property type="component" value="Chromosome"/>
</dbReference>
<dbReference type="EMBL" id="CP028324">
    <property type="protein sequence ID" value="AVR96860.1"/>
    <property type="molecule type" value="Genomic_DNA"/>
</dbReference>
<dbReference type="Pfam" id="PF05227">
    <property type="entry name" value="CHASE3"/>
    <property type="match status" value="1"/>
</dbReference>
<evidence type="ECO:0000313" key="6">
    <source>
        <dbReference type="Proteomes" id="UP000240505"/>
    </source>
</evidence>
<dbReference type="SMART" id="SM00267">
    <property type="entry name" value="GGDEF"/>
    <property type="match status" value="1"/>
</dbReference>
<dbReference type="PANTHER" id="PTHR45138:SF9">
    <property type="entry name" value="DIGUANYLATE CYCLASE DGCM-RELATED"/>
    <property type="match status" value="1"/>
</dbReference>
<keyword evidence="6" id="KW-1185">Reference proteome</keyword>
<dbReference type="KEGG" id="masz:C9I28_15195"/>
<dbReference type="FunFam" id="3.30.70.270:FF:000001">
    <property type="entry name" value="Diguanylate cyclase domain protein"/>
    <property type="match status" value="1"/>
</dbReference>
<dbReference type="CDD" id="cd19410">
    <property type="entry name" value="HK9-like_sensor"/>
    <property type="match status" value="1"/>
</dbReference>
<dbReference type="InterPro" id="IPR050469">
    <property type="entry name" value="Diguanylate_Cyclase"/>
</dbReference>
<dbReference type="PANTHER" id="PTHR45138">
    <property type="entry name" value="REGULATORY COMPONENTS OF SENSORY TRANSDUCTION SYSTEM"/>
    <property type="match status" value="1"/>
</dbReference>
<evidence type="ECO:0000256" key="2">
    <source>
        <dbReference type="ARBA" id="ARBA00034247"/>
    </source>
</evidence>
<dbReference type="SUPFAM" id="SSF55073">
    <property type="entry name" value="Nucleotide cyclase"/>
    <property type="match status" value="1"/>
</dbReference>
<proteinExistence type="predicted"/>
<dbReference type="GO" id="GO:0005886">
    <property type="term" value="C:plasma membrane"/>
    <property type="evidence" value="ECO:0007669"/>
    <property type="project" value="TreeGrafter"/>
</dbReference>
<evidence type="ECO:0000256" key="1">
    <source>
        <dbReference type="ARBA" id="ARBA00012528"/>
    </source>
</evidence>
<organism evidence="5 6">
    <name type="scientific">Pseudoduganella armeniaca</name>
    <dbReference type="NCBI Taxonomy" id="2072590"/>
    <lineage>
        <taxon>Bacteria</taxon>
        <taxon>Pseudomonadati</taxon>
        <taxon>Pseudomonadota</taxon>
        <taxon>Betaproteobacteria</taxon>
        <taxon>Burkholderiales</taxon>
        <taxon>Oxalobacteraceae</taxon>
        <taxon>Telluria group</taxon>
        <taxon>Pseudoduganella</taxon>
    </lineage>
</organism>
<keyword evidence="3" id="KW-0472">Membrane</keyword>
<feature type="domain" description="GGDEF" evidence="4">
    <location>
        <begin position="436"/>
        <end position="569"/>
    </location>
</feature>
<dbReference type="GO" id="GO:1902201">
    <property type="term" value="P:negative regulation of bacterial-type flagellum-dependent cell motility"/>
    <property type="evidence" value="ECO:0007669"/>
    <property type="project" value="TreeGrafter"/>
</dbReference>
<keyword evidence="3" id="KW-1133">Transmembrane helix</keyword>
<evidence type="ECO:0000313" key="5">
    <source>
        <dbReference type="EMBL" id="AVR96860.1"/>
    </source>
</evidence>
<dbReference type="InterPro" id="IPR029016">
    <property type="entry name" value="GAF-like_dom_sf"/>
</dbReference>
<dbReference type="Gene3D" id="3.30.450.40">
    <property type="match status" value="1"/>
</dbReference>
<dbReference type="SMART" id="SM00065">
    <property type="entry name" value="GAF"/>
    <property type="match status" value="1"/>
</dbReference>
<comment type="catalytic activity">
    <reaction evidence="2">
        <text>2 GTP = 3',3'-c-di-GMP + 2 diphosphate</text>
        <dbReference type="Rhea" id="RHEA:24898"/>
        <dbReference type="ChEBI" id="CHEBI:33019"/>
        <dbReference type="ChEBI" id="CHEBI:37565"/>
        <dbReference type="ChEBI" id="CHEBI:58805"/>
        <dbReference type="EC" id="2.7.7.65"/>
    </reaction>
</comment>
<dbReference type="SUPFAM" id="SSF55781">
    <property type="entry name" value="GAF domain-like"/>
    <property type="match status" value="1"/>
</dbReference>
<dbReference type="Gene3D" id="3.30.70.270">
    <property type="match status" value="1"/>
</dbReference>
<dbReference type="GO" id="GO:0043709">
    <property type="term" value="P:cell adhesion involved in single-species biofilm formation"/>
    <property type="evidence" value="ECO:0007669"/>
    <property type="project" value="TreeGrafter"/>
</dbReference>
<protein>
    <recommendedName>
        <fullName evidence="1">diguanylate cyclase</fullName>
        <ecNumber evidence="1">2.7.7.65</ecNumber>
    </recommendedName>
</protein>